<dbReference type="PANTHER" id="PTHR24148:SF82">
    <property type="entry name" value="HETEROKARYON INCOMPATIBILITY DOMAIN-CONTAINING PROTEIN"/>
    <property type="match status" value="1"/>
</dbReference>
<protein>
    <recommendedName>
        <fullName evidence="3">Heterokaryon incompatibility domain-containing protein</fullName>
    </recommendedName>
</protein>
<sequence length="451" mass="50384">MSSKASIRAGLLRPDDAYSAFTPYTNEEIIEMMWSPWFERAWVVQEFSYSKTANFHFKGIVANMLFLQNVYTWGIDLGFGRIEDGNGSRIEVPIPPMIRHFGALISMRSENFRREFRQNPLEDILCRFYHCRATDPHDKVIAFLGLANGEWLKKVTADYERSPVALYLDVMTAMMQQSTDYALLGFAGIASRRPLFNENPDIPSWLPDLSTPPHHTTWSCQWRRFNASGIDENKGARVQSFNLEELFGKQQPNLPSTGIATTGTCIGTVVGGIQGHERHNFAYLPSFITAALEISHKVSPYPTGESARDVLWKTLIAANPRGFEHDKSGAGFDQLCEWVKTGNLNLAKIWALEGRYYQTMLVEGAGGARGLFWTESGYMGLAANGVKMGDTVWVLEGARVPFILRSKVRITGGGSHDSFSIAVCNLVTEAYVHGAMKGESGAKFEKRILLV</sequence>
<organism evidence="1 2">
    <name type="scientific">Xylaria hypoxylon</name>
    <dbReference type="NCBI Taxonomy" id="37992"/>
    <lineage>
        <taxon>Eukaryota</taxon>
        <taxon>Fungi</taxon>
        <taxon>Dikarya</taxon>
        <taxon>Ascomycota</taxon>
        <taxon>Pezizomycotina</taxon>
        <taxon>Sordariomycetes</taxon>
        <taxon>Xylariomycetidae</taxon>
        <taxon>Xylariales</taxon>
        <taxon>Xylariaceae</taxon>
        <taxon>Xylaria</taxon>
    </lineage>
</organism>
<gene>
    <name evidence="1" type="ORF">E0Z10_g6171</name>
</gene>
<dbReference type="Pfam" id="PF26639">
    <property type="entry name" value="Het-6_barrel"/>
    <property type="match status" value="1"/>
</dbReference>
<dbReference type="STRING" id="37992.A0A4Z0YRE9"/>
<dbReference type="InterPro" id="IPR052895">
    <property type="entry name" value="HetReg/Transcr_Mod"/>
</dbReference>
<evidence type="ECO:0008006" key="3">
    <source>
        <dbReference type="Google" id="ProtNLM"/>
    </source>
</evidence>
<dbReference type="PANTHER" id="PTHR24148">
    <property type="entry name" value="ANKYRIN REPEAT DOMAIN-CONTAINING PROTEIN 39 HOMOLOG-RELATED"/>
    <property type="match status" value="1"/>
</dbReference>
<evidence type="ECO:0000313" key="1">
    <source>
        <dbReference type="EMBL" id="TGJ82578.1"/>
    </source>
</evidence>
<keyword evidence="2" id="KW-1185">Reference proteome</keyword>
<comment type="caution">
    <text evidence="1">The sequence shown here is derived from an EMBL/GenBank/DDBJ whole genome shotgun (WGS) entry which is preliminary data.</text>
</comment>
<dbReference type="EMBL" id="SKBN01000123">
    <property type="protein sequence ID" value="TGJ82578.1"/>
    <property type="molecule type" value="Genomic_DNA"/>
</dbReference>
<evidence type="ECO:0000313" key="2">
    <source>
        <dbReference type="Proteomes" id="UP000297716"/>
    </source>
</evidence>
<proteinExistence type="predicted"/>
<dbReference type="OrthoDB" id="5386682at2759"/>
<name>A0A4Z0YRE9_9PEZI</name>
<accession>A0A4Z0YRE9</accession>
<dbReference type="Proteomes" id="UP000297716">
    <property type="component" value="Unassembled WGS sequence"/>
</dbReference>
<dbReference type="AlphaFoldDB" id="A0A4Z0YRE9"/>
<reference evidence="1 2" key="1">
    <citation type="submission" date="2019-03" db="EMBL/GenBank/DDBJ databases">
        <title>Draft genome sequence of Xylaria hypoxylon DSM 108379, a ubiquitous saprotrophic-parasitic fungi on hardwood.</title>
        <authorList>
            <person name="Buettner E."/>
            <person name="Leonhardt S."/>
            <person name="Gebauer A.M."/>
            <person name="Liers C."/>
            <person name="Hofrichter M."/>
            <person name="Kellner H."/>
        </authorList>
    </citation>
    <scope>NUCLEOTIDE SEQUENCE [LARGE SCALE GENOMIC DNA]</scope>
    <source>
        <strain evidence="1 2">DSM 108379</strain>
    </source>
</reference>